<evidence type="ECO:0000313" key="10">
    <source>
        <dbReference type="EMBL" id="OQP67572.1"/>
    </source>
</evidence>
<dbReference type="EC" id="3.4.-.-" evidence="8"/>
<dbReference type="RefSeq" id="WP_081161603.1">
    <property type="nucleotide sequence ID" value="NZ_LWBP01000024.1"/>
</dbReference>
<evidence type="ECO:0000256" key="7">
    <source>
        <dbReference type="ARBA" id="ARBA00023239"/>
    </source>
</evidence>
<comment type="similarity">
    <text evidence="1 8">Belongs to the SOS response-associated peptidase family.</text>
</comment>
<dbReference type="GO" id="GO:0006508">
    <property type="term" value="P:proteolysis"/>
    <property type="evidence" value="ECO:0007669"/>
    <property type="project" value="UniProtKB-KW"/>
</dbReference>
<comment type="caution">
    <text evidence="10">The sequence shown here is derived from an EMBL/GenBank/DDBJ whole genome shotgun (WGS) entry which is preliminary data.</text>
</comment>
<proteinExistence type="inferred from homology"/>
<dbReference type="Pfam" id="PF02586">
    <property type="entry name" value="SRAP"/>
    <property type="match status" value="1"/>
</dbReference>
<dbReference type="InterPro" id="IPR036590">
    <property type="entry name" value="SRAP-like"/>
</dbReference>
<keyword evidence="7" id="KW-0456">Lyase</keyword>
<dbReference type="Proteomes" id="UP000192276">
    <property type="component" value="Unassembled WGS sequence"/>
</dbReference>
<dbReference type="GO" id="GO:0016829">
    <property type="term" value="F:lyase activity"/>
    <property type="evidence" value="ECO:0007669"/>
    <property type="project" value="UniProtKB-KW"/>
</dbReference>
<organism evidence="10 11">
    <name type="scientific">Niastella populi</name>
    <dbReference type="NCBI Taxonomy" id="550983"/>
    <lineage>
        <taxon>Bacteria</taxon>
        <taxon>Pseudomonadati</taxon>
        <taxon>Bacteroidota</taxon>
        <taxon>Chitinophagia</taxon>
        <taxon>Chitinophagales</taxon>
        <taxon>Chitinophagaceae</taxon>
        <taxon>Niastella</taxon>
    </lineage>
</organism>
<dbReference type="EMBL" id="LWBP01000024">
    <property type="protein sequence ID" value="OQP67572.1"/>
    <property type="molecule type" value="Genomic_DNA"/>
</dbReference>
<dbReference type="SUPFAM" id="SSF143081">
    <property type="entry name" value="BB1717-like"/>
    <property type="match status" value="1"/>
</dbReference>
<dbReference type="GO" id="GO:0106300">
    <property type="term" value="P:protein-DNA covalent cross-linking repair"/>
    <property type="evidence" value="ECO:0007669"/>
    <property type="project" value="InterPro"/>
</dbReference>
<keyword evidence="4 8" id="KW-0378">Hydrolase</keyword>
<keyword evidence="3" id="KW-0227">DNA damage</keyword>
<protein>
    <recommendedName>
        <fullName evidence="8">Abasic site processing protein</fullName>
        <ecNumber evidence="8">3.4.-.-</ecNumber>
    </recommendedName>
</protein>
<keyword evidence="6" id="KW-0238">DNA-binding</keyword>
<accession>A0A1V9GAI4</accession>
<evidence type="ECO:0000256" key="1">
    <source>
        <dbReference type="ARBA" id="ARBA00008136"/>
    </source>
</evidence>
<dbReference type="PANTHER" id="PTHR13604:SF0">
    <property type="entry name" value="ABASIC SITE PROCESSING PROTEIN HMCES"/>
    <property type="match status" value="1"/>
</dbReference>
<dbReference type="InterPro" id="IPR003738">
    <property type="entry name" value="SRAP"/>
</dbReference>
<evidence type="ECO:0000256" key="5">
    <source>
        <dbReference type="ARBA" id="ARBA00023124"/>
    </source>
</evidence>
<evidence type="ECO:0000256" key="2">
    <source>
        <dbReference type="ARBA" id="ARBA00022670"/>
    </source>
</evidence>
<evidence type="ECO:0000256" key="3">
    <source>
        <dbReference type="ARBA" id="ARBA00022763"/>
    </source>
</evidence>
<evidence type="ECO:0000256" key="6">
    <source>
        <dbReference type="ARBA" id="ARBA00023125"/>
    </source>
</evidence>
<dbReference type="AlphaFoldDB" id="A0A1V9GAI4"/>
<dbReference type="PANTHER" id="PTHR13604">
    <property type="entry name" value="DC12-RELATED"/>
    <property type="match status" value="1"/>
</dbReference>
<feature type="region of interest" description="Disordered" evidence="9">
    <location>
        <begin position="231"/>
        <end position="265"/>
    </location>
</feature>
<dbReference type="OrthoDB" id="9782620at2"/>
<evidence type="ECO:0000256" key="9">
    <source>
        <dbReference type="SAM" id="MobiDB-lite"/>
    </source>
</evidence>
<reference evidence="11" key="1">
    <citation type="submission" date="2016-04" db="EMBL/GenBank/DDBJ databases">
        <authorList>
            <person name="Chen L."/>
            <person name="Zhuang W."/>
            <person name="Wang G."/>
        </authorList>
    </citation>
    <scope>NUCLEOTIDE SEQUENCE [LARGE SCALE GENOMIC DNA]</scope>
    <source>
        <strain evidence="11">208</strain>
    </source>
</reference>
<dbReference type="GO" id="GO:0003697">
    <property type="term" value="F:single-stranded DNA binding"/>
    <property type="evidence" value="ECO:0007669"/>
    <property type="project" value="InterPro"/>
</dbReference>
<evidence type="ECO:0000313" key="11">
    <source>
        <dbReference type="Proteomes" id="UP000192276"/>
    </source>
</evidence>
<dbReference type="Gene3D" id="3.90.1680.10">
    <property type="entry name" value="SOS response associated peptidase-like"/>
    <property type="match status" value="1"/>
</dbReference>
<name>A0A1V9GAI4_9BACT</name>
<keyword evidence="5" id="KW-0190">Covalent protein-DNA linkage</keyword>
<dbReference type="GO" id="GO:0008233">
    <property type="term" value="F:peptidase activity"/>
    <property type="evidence" value="ECO:0007669"/>
    <property type="project" value="UniProtKB-KW"/>
</dbReference>
<evidence type="ECO:0000256" key="4">
    <source>
        <dbReference type="ARBA" id="ARBA00022801"/>
    </source>
</evidence>
<gene>
    <name evidence="10" type="ORF">A4R26_12205</name>
</gene>
<keyword evidence="2 8" id="KW-0645">Protease</keyword>
<sequence>MCYDISFSSNVQLITDYLPDLVVDAQLPIDFDLTLHVMAQAYRKYPVIIFEDDTYKLKSFEWGVIADYMNTPEKVKQSRQYMCNAQSEKIINDKKSFWRRIRSKRCLIPVTGIYEHREIKGWKNKVPYFIRLKDRPMFCIPGLYHYSPLPDVETGEIKGTFTLITRSANSVMKQIHNGGPNVFRMPMFLPKELEMRWLQPGLTDEDIQQVLDFEMPSETLDYWPVFTIRSTKPRPDNQDKTAPFTWPNLPPLGVDESTEQKNLFS</sequence>
<evidence type="ECO:0000256" key="8">
    <source>
        <dbReference type="RuleBase" id="RU364100"/>
    </source>
</evidence>
<dbReference type="STRING" id="550983.A4R26_12205"/>
<keyword evidence="11" id="KW-1185">Reference proteome</keyword>